<organism evidence="5 6">
    <name type="scientific">Gossypium barbadense</name>
    <name type="common">Sea Island cotton</name>
    <name type="synonym">Hibiscus barbadensis</name>
    <dbReference type="NCBI Taxonomy" id="3634"/>
    <lineage>
        <taxon>Eukaryota</taxon>
        <taxon>Viridiplantae</taxon>
        <taxon>Streptophyta</taxon>
        <taxon>Embryophyta</taxon>
        <taxon>Tracheophyta</taxon>
        <taxon>Spermatophyta</taxon>
        <taxon>Magnoliopsida</taxon>
        <taxon>eudicotyledons</taxon>
        <taxon>Gunneridae</taxon>
        <taxon>Pentapetalae</taxon>
        <taxon>rosids</taxon>
        <taxon>malvids</taxon>
        <taxon>Malvales</taxon>
        <taxon>Malvaceae</taxon>
        <taxon>Malvoideae</taxon>
        <taxon>Gossypium</taxon>
    </lineage>
</organism>
<dbReference type="GO" id="GO:0033617">
    <property type="term" value="P:mitochondrial respiratory chain complex IV assembly"/>
    <property type="evidence" value="ECO:0007669"/>
    <property type="project" value="TreeGrafter"/>
</dbReference>
<dbReference type="Pfam" id="PF02630">
    <property type="entry name" value="SCO1-SenC"/>
    <property type="match status" value="1"/>
</dbReference>
<dbReference type="FunFam" id="3.40.30.10:FF:000013">
    <property type="entry name" value="Blast:Protein SCO1 homolog, mitochondrial"/>
    <property type="match status" value="1"/>
</dbReference>
<gene>
    <name evidence="5" type="ORF">ES319_A04G112100v1</name>
</gene>
<evidence type="ECO:0000313" key="5">
    <source>
        <dbReference type="EMBL" id="KAB2087554.1"/>
    </source>
</evidence>
<dbReference type="PANTHER" id="PTHR12151">
    <property type="entry name" value="ELECTRON TRANSPORT PROTIN SCO1/SENC FAMILY MEMBER"/>
    <property type="match status" value="1"/>
</dbReference>
<dbReference type="CDD" id="cd02968">
    <property type="entry name" value="SCO"/>
    <property type="match status" value="1"/>
</dbReference>
<dbReference type="GO" id="GO:0005739">
    <property type="term" value="C:mitochondrion"/>
    <property type="evidence" value="ECO:0007669"/>
    <property type="project" value="GOC"/>
</dbReference>
<proteinExistence type="inferred from homology"/>
<sequence>MATAIWRNASRLRSFNRCLYARSLSQFRSSIPSSTITPHSLCAPSLPSFPPVIPVGAEFKSLGIYGRFLSNSTATPTENQEKSSSSSKTNSEETQNTGGSQQSSGSEGKPVRGGPVSWLSFLLLLATGIGIIFYYDNLKKRHIEEISNASKAVKEGPSAGKAAIGGPFSLVNHDDELLKLAAAIDKIKEKAGIDIVPVFISVDPERDTVEQVREYVKEFHPKLVGLTGTPDEIKKVARAYRVYYMKTAEEDSDYLVDHSIVMYLMDPKMEFVKFFGKNNDVNSLTDGVIKEISQQKK</sequence>
<dbReference type="EMBL" id="CM018205">
    <property type="protein sequence ID" value="KAB2087554.1"/>
    <property type="molecule type" value="Genomic_DNA"/>
</dbReference>
<dbReference type="Proteomes" id="UP000327439">
    <property type="component" value="Chromosome A04"/>
</dbReference>
<dbReference type="OrthoDB" id="270009at2759"/>
<reference evidence="6" key="1">
    <citation type="journal article" date="2020" name="Nat. Genet.">
        <title>Genomic diversifications of five Gossypium allopolyploid species and their impact on cotton improvement.</title>
        <authorList>
            <person name="Chen Z.J."/>
            <person name="Sreedasyam A."/>
            <person name="Ando A."/>
            <person name="Song Q."/>
            <person name="De Santiago L.M."/>
            <person name="Hulse-Kemp A.M."/>
            <person name="Ding M."/>
            <person name="Ye W."/>
            <person name="Kirkbride R.C."/>
            <person name="Jenkins J."/>
            <person name="Plott C."/>
            <person name="Lovell J."/>
            <person name="Lin Y.M."/>
            <person name="Vaughn R."/>
            <person name="Liu B."/>
            <person name="Simpson S."/>
            <person name="Scheffler B.E."/>
            <person name="Wen L."/>
            <person name="Saski C.A."/>
            <person name="Grover C.E."/>
            <person name="Hu G."/>
            <person name="Conover J.L."/>
            <person name="Carlson J.W."/>
            <person name="Shu S."/>
            <person name="Boston L.B."/>
            <person name="Williams M."/>
            <person name="Peterson D.G."/>
            <person name="McGee K."/>
            <person name="Jones D.C."/>
            <person name="Wendel J.F."/>
            <person name="Stelly D.M."/>
            <person name="Grimwood J."/>
            <person name="Schmutz J."/>
        </authorList>
    </citation>
    <scope>NUCLEOTIDE SEQUENCE [LARGE SCALE GENOMIC DNA]</scope>
    <source>
        <strain evidence="6">cv. 3-79</strain>
    </source>
</reference>
<evidence type="ECO:0000256" key="2">
    <source>
        <dbReference type="PIRSR" id="PIRSR603782-1"/>
    </source>
</evidence>
<keyword evidence="6" id="KW-1185">Reference proteome</keyword>
<dbReference type="InterPro" id="IPR036249">
    <property type="entry name" value="Thioredoxin-like_sf"/>
</dbReference>
<feature type="transmembrane region" description="Helical" evidence="4">
    <location>
        <begin position="116"/>
        <end position="135"/>
    </location>
</feature>
<keyword evidence="2" id="KW-0479">Metal-binding</keyword>
<dbReference type="PANTHER" id="PTHR12151:SF5">
    <property type="entry name" value="AT19154P"/>
    <property type="match status" value="1"/>
</dbReference>
<dbReference type="AlphaFoldDB" id="A0A5J5W6H6"/>
<keyword evidence="4" id="KW-1133">Transmembrane helix</keyword>
<dbReference type="SUPFAM" id="SSF52833">
    <property type="entry name" value="Thioredoxin-like"/>
    <property type="match status" value="1"/>
</dbReference>
<keyword evidence="4" id="KW-0812">Transmembrane</keyword>
<name>A0A5J5W6H6_GOSBA</name>
<protein>
    <recommendedName>
        <fullName evidence="7">Thioredoxin domain-containing protein</fullName>
    </recommendedName>
</protein>
<evidence type="ECO:0000256" key="1">
    <source>
        <dbReference type="ARBA" id="ARBA00010996"/>
    </source>
</evidence>
<evidence type="ECO:0008006" key="7">
    <source>
        <dbReference type="Google" id="ProtNLM"/>
    </source>
</evidence>
<dbReference type="GO" id="GO:0046872">
    <property type="term" value="F:metal ion binding"/>
    <property type="evidence" value="ECO:0007669"/>
    <property type="project" value="UniProtKB-KW"/>
</dbReference>
<evidence type="ECO:0000256" key="3">
    <source>
        <dbReference type="SAM" id="MobiDB-lite"/>
    </source>
</evidence>
<evidence type="ECO:0000313" key="6">
    <source>
        <dbReference type="Proteomes" id="UP000327439"/>
    </source>
</evidence>
<dbReference type="InterPro" id="IPR003782">
    <property type="entry name" value="SCO1/SenC"/>
</dbReference>
<keyword evidence="2" id="KW-0186">Copper</keyword>
<feature type="binding site" evidence="2">
    <location>
        <position position="258"/>
    </location>
    <ligand>
        <name>Cu cation</name>
        <dbReference type="ChEBI" id="CHEBI:23378"/>
    </ligand>
</feature>
<feature type="region of interest" description="Disordered" evidence="3">
    <location>
        <begin position="73"/>
        <end position="111"/>
    </location>
</feature>
<feature type="compositionally biased region" description="Low complexity" evidence="3">
    <location>
        <begin position="82"/>
        <end position="108"/>
    </location>
</feature>
<keyword evidence="4" id="KW-0472">Membrane</keyword>
<evidence type="ECO:0000256" key="4">
    <source>
        <dbReference type="SAM" id="Phobius"/>
    </source>
</evidence>
<accession>A0A5J5W6H6</accession>
<dbReference type="Gene3D" id="3.40.30.10">
    <property type="entry name" value="Glutaredoxin"/>
    <property type="match status" value="1"/>
</dbReference>
<comment type="similarity">
    <text evidence="1">Belongs to the SCO1/2 family.</text>
</comment>